<dbReference type="Proteomes" id="UP000660265">
    <property type="component" value="Unassembled WGS sequence"/>
</dbReference>
<keyword evidence="2" id="KW-1133">Transmembrane helix</keyword>
<feature type="transmembrane region" description="Helical" evidence="2">
    <location>
        <begin position="38"/>
        <end position="63"/>
    </location>
</feature>
<dbReference type="EMBL" id="BMMV01000008">
    <property type="protein sequence ID" value="GGJ95608.1"/>
    <property type="molecule type" value="Genomic_DNA"/>
</dbReference>
<evidence type="ECO:0000313" key="4">
    <source>
        <dbReference type="Proteomes" id="UP000660265"/>
    </source>
</evidence>
<sequence>MAGSSHGHTPAAWTGVTISVIGFGIAGVFMVAADPIGFVGGLAVVLLGGIVGLAMRAAGLGAVKESEAAKQARVEAARASLDREEREAVERGEGHPTGQPQVAQTGPEPAKQTA</sequence>
<organism evidence="3 4">
    <name type="scientific">Streptomyces camponoticapitis</name>
    <dbReference type="NCBI Taxonomy" id="1616125"/>
    <lineage>
        <taxon>Bacteria</taxon>
        <taxon>Bacillati</taxon>
        <taxon>Actinomycetota</taxon>
        <taxon>Actinomycetes</taxon>
        <taxon>Kitasatosporales</taxon>
        <taxon>Streptomycetaceae</taxon>
        <taxon>Streptomyces</taxon>
    </lineage>
</organism>
<reference evidence="4" key="1">
    <citation type="journal article" date="2019" name="Int. J. Syst. Evol. Microbiol.">
        <title>The Global Catalogue of Microorganisms (GCM) 10K type strain sequencing project: providing services to taxonomists for standard genome sequencing and annotation.</title>
        <authorList>
            <consortium name="The Broad Institute Genomics Platform"/>
            <consortium name="The Broad Institute Genome Sequencing Center for Infectious Disease"/>
            <person name="Wu L."/>
            <person name="Ma J."/>
        </authorList>
    </citation>
    <scope>NUCLEOTIDE SEQUENCE [LARGE SCALE GENOMIC DNA]</scope>
    <source>
        <strain evidence="4">CGMCC 4.7275</strain>
    </source>
</reference>
<accession>A0ABQ2E836</accession>
<keyword evidence="2" id="KW-0472">Membrane</keyword>
<comment type="caution">
    <text evidence="3">The sequence shown here is derived from an EMBL/GenBank/DDBJ whole genome shotgun (WGS) entry which is preliminary data.</text>
</comment>
<feature type="region of interest" description="Disordered" evidence="1">
    <location>
        <begin position="74"/>
        <end position="114"/>
    </location>
</feature>
<keyword evidence="4" id="KW-1185">Reference proteome</keyword>
<feature type="transmembrane region" description="Helical" evidence="2">
    <location>
        <begin position="12"/>
        <end position="32"/>
    </location>
</feature>
<gene>
    <name evidence="3" type="ORF">GCM10011583_29040</name>
</gene>
<name>A0ABQ2E836_9ACTN</name>
<dbReference type="NCBIfam" id="NF041681">
    <property type="entry name" value="HGxxPAAW"/>
    <property type="match status" value="1"/>
</dbReference>
<evidence type="ECO:0000256" key="1">
    <source>
        <dbReference type="SAM" id="MobiDB-lite"/>
    </source>
</evidence>
<keyword evidence="2" id="KW-0812">Transmembrane</keyword>
<feature type="compositionally biased region" description="Basic and acidic residues" evidence="1">
    <location>
        <begin position="74"/>
        <end position="94"/>
    </location>
</feature>
<protein>
    <submittedName>
        <fullName evidence="3">Uncharacterized protein</fullName>
    </submittedName>
</protein>
<evidence type="ECO:0000313" key="3">
    <source>
        <dbReference type="EMBL" id="GGJ95608.1"/>
    </source>
</evidence>
<proteinExistence type="predicted"/>
<evidence type="ECO:0000256" key="2">
    <source>
        <dbReference type="SAM" id="Phobius"/>
    </source>
</evidence>